<accession>A0A0F7L7Q9</accession>
<proteinExistence type="predicted"/>
<keyword evidence="1" id="KW-1133">Transmembrane helix</keyword>
<reference evidence="2" key="1">
    <citation type="journal article" date="2015" name="Front. Microbiol.">
        <title>Combining genomic sequencing methods to explore viral diversity and reveal potential virus-host interactions.</title>
        <authorList>
            <person name="Chow C.E."/>
            <person name="Winget D.M."/>
            <person name="White R.A.III."/>
            <person name="Hallam S.J."/>
            <person name="Suttle C.A."/>
        </authorList>
    </citation>
    <scope>NUCLEOTIDE SEQUENCE</scope>
    <source>
        <strain evidence="2">Oxic1_5</strain>
    </source>
</reference>
<evidence type="ECO:0000256" key="1">
    <source>
        <dbReference type="SAM" id="Phobius"/>
    </source>
</evidence>
<protein>
    <submittedName>
        <fullName evidence="2">Uncharacterized protein</fullName>
    </submittedName>
</protein>
<evidence type="ECO:0000313" key="2">
    <source>
        <dbReference type="EMBL" id="AKH47975.1"/>
    </source>
</evidence>
<keyword evidence="1" id="KW-0472">Membrane</keyword>
<name>A0A0F7L7Q9_9VIRU</name>
<dbReference type="EMBL" id="KR029600">
    <property type="protein sequence ID" value="AKH47975.1"/>
    <property type="molecule type" value="Genomic_DNA"/>
</dbReference>
<reference evidence="2" key="2">
    <citation type="submission" date="2015-03" db="EMBL/GenBank/DDBJ databases">
        <authorList>
            <person name="Chow C.-E.T."/>
            <person name="Winget D.M."/>
            <person name="White R.A.III."/>
            <person name="Hallam S.J."/>
            <person name="Suttle C.A."/>
        </authorList>
    </citation>
    <scope>NUCLEOTIDE SEQUENCE</scope>
    <source>
        <strain evidence="2">Oxic1_5</strain>
    </source>
</reference>
<sequence length="50" mass="6184">MNVVLVQPSCSFLCYFSIVTIEAVFRSFIWELWKYLFEHLHFFFRECWGN</sequence>
<keyword evidence="1" id="KW-0812">Transmembrane</keyword>
<organism evidence="2">
    <name type="scientific">uncultured marine virus</name>
    <dbReference type="NCBI Taxonomy" id="186617"/>
    <lineage>
        <taxon>Viruses</taxon>
        <taxon>environmental samples</taxon>
    </lineage>
</organism>
<feature type="transmembrane region" description="Helical" evidence="1">
    <location>
        <begin position="12"/>
        <end position="33"/>
    </location>
</feature>